<evidence type="ECO:0008006" key="4">
    <source>
        <dbReference type="Google" id="ProtNLM"/>
    </source>
</evidence>
<keyword evidence="1" id="KW-0472">Membrane</keyword>
<comment type="caution">
    <text evidence="2">The sequence shown here is derived from an EMBL/GenBank/DDBJ whole genome shotgun (WGS) entry which is preliminary data.</text>
</comment>
<dbReference type="Proteomes" id="UP001487305">
    <property type="component" value="Unassembled WGS sequence"/>
</dbReference>
<gene>
    <name evidence="2" type="ORF">AAA083_08250</name>
</gene>
<keyword evidence="1" id="KW-0812">Transmembrane</keyword>
<feature type="transmembrane region" description="Helical" evidence="1">
    <location>
        <begin position="54"/>
        <end position="72"/>
    </location>
</feature>
<keyword evidence="3" id="KW-1185">Reference proteome</keyword>
<organism evidence="2 3">
    <name type="scientific">Raoultibacter massiliensis</name>
    <dbReference type="NCBI Taxonomy" id="1852371"/>
    <lineage>
        <taxon>Bacteria</taxon>
        <taxon>Bacillati</taxon>
        <taxon>Actinomycetota</taxon>
        <taxon>Coriobacteriia</taxon>
        <taxon>Eggerthellales</taxon>
        <taxon>Eggerthellaceae</taxon>
        <taxon>Raoultibacter</taxon>
    </lineage>
</organism>
<evidence type="ECO:0000313" key="2">
    <source>
        <dbReference type="EMBL" id="MEQ3362966.1"/>
    </source>
</evidence>
<protein>
    <recommendedName>
        <fullName evidence="4">YcxB-like protein domain-containing protein</fullName>
    </recommendedName>
</protein>
<keyword evidence="1" id="KW-1133">Transmembrane helix</keyword>
<dbReference type="RefSeq" id="WP_349227436.1">
    <property type="nucleotide sequence ID" value="NZ_JBBNOP010000006.1"/>
</dbReference>
<name>A0ABV1JD06_9ACTN</name>
<proteinExistence type="predicted"/>
<sequence length="213" mass="23868">MANANDKTILLEIAYGSEDAVDRDVDLFEEFYAGHFKEEALSRFVARARSRNRTLFVALCLAGALLVLPMAINPSSVFAAILLAMGVMLMVVGLYFAYRMATAERFCSENFGRLIDDEFAASRSVTKRVFAIRLSELGVTVNFGSQTAVKQTRRKGYEEIPGVHLTDDLVFIEGLTWVARFQTSDEEFSALCSLLKQRCAERFYDWRIALSGS</sequence>
<reference evidence="2 3" key="1">
    <citation type="submission" date="2024-04" db="EMBL/GenBank/DDBJ databases">
        <title>Human intestinal bacterial collection.</title>
        <authorList>
            <person name="Pauvert C."/>
            <person name="Hitch T.C.A."/>
            <person name="Clavel T."/>
        </authorList>
    </citation>
    <scope>NUCLEOTIDE SEQUENCE [LARGE SCALE GENOMIC DNA]</scope>
    <source>
        <strain evidence="2 3">CLA-KB-H42</strain>
    </source>
</reference>
<accession>A0ABV1JD06</accession>
<evidence type="ECO:0000256" key="1">
    <source>
        <dbReference type="SAM" id="Phobius"/>
    </source>
</evidence>
<dbReference type="EMBL" id="JBBNOP010000006">
    <property type="protein sequence ID" value="MEQ3362966.1"/>
    <property type="molecule type" value="Genomic_DNA"/>
</dbReference>
<feature type="transmembrane region" description="Helical" evidence="1">
    <location>
        <begin position="78"/>
        <end position="98"/>
    </location>
</feature>
<evidence type="ECO:0000313" key="3">
    <source>
        <dbReference type="Proteomes" id="UP001487305"/>
    </source>
</evidence>